<evidence type="ECO:0000256" key="2">
    <source>
        <dbReference type="ARBA" id="ARBA00022553"/>
    </source>
</evidence>
<evidence type="ECO:0000256" key="3">
    <source>
        <dbReference type="SAM" id="Phobius"/>
    </source>
</evidence>
<dbReference type="InterPro" id="IPR042099">
    <property type="entry name" value="ANL_N_sf"/>
</dbReference>
<dbReference type="Proteomes" id="UP000325212">
    <property type="component" value="Unassembled WGS sequence"/>
</dbReference>
<proteinExistence type="predicted"/>
<feature type="transmembrane region" description="Helical" evidence="3">
    <location>
        <begin position="87"/>
        <end position="107"/>
    </location>
</feature>
<dbReference type="SUPFAM" id="SSF47336">
    <property type="entry name" value="ACP-like"/>
    <property type="match status" value="1"/>
</dbReference>
<evidence type="ECO:0000313" key="5">
    <source>
        <dbReference type="EMBL" id="GEA32990.1"/>
    </source>
</evidence>
<name>A0AAV3W3R3_9CLOT</name>
<dbReference type="InterPro" id="IPR009081">
    <property type="entry name" value="PP-bd_ACP"/>
</dbReference>
<evidence type="ECO:0000256" key="1">
    <source>
        <dbReference type="ARBA" id="ARBA00022450"/>
    </source>
</evidence>
<comment type="caution">
    <text evidence="5">The sequence shown here is derived from an EMBL/GenBank/DDBJ whole genome shotgun (WGS) entry which is preliminary data.</text>
</comment>
<evidence type="ECO:0000259" key="4">
    <source>
        <dbReference type="PROSITE" id="PS50075"/>
    </source>
</evidence>
<dbReference type="EMBL" id="BJLA01000017">
    <property type="protein sequence ID" value="GEA32990.1"/>
    <property type="molecule type" value="Genomic_DNA"/>
</dbReference>
<dbReference type="PROSITE" id="PS00012">
    <property type="entry name" value="PHOSPHOPANTETHEINE"/>
    <property type="match status" value="1"/>
</dbReference>
<dbReference type="InterPro" id="IPR045851">
    <property type="entry name" value="AMP-bd_C_sf"/>
</dbReference>
<keyword evidence="6" id="KW-1185">Reference proteome</keyword>
<keyword evidence="3" id="KW-0472">Membrane</keyword>
<keyword evidence="2" id="KW-0597">Phosphoprotein</keyword>
<dbReference type="SUPFAM" id="SSF56801">
    <property type="entry name" value="Acetyl-CoA synthetase-like"/>
    <property type="match status" value="1"/>
</dbReference>
<sequence>MKNANNLSILDGGIISDSHYSNMLEMFFDFLDEEKMRELVFIHSGITEIITYGELQKQAIKVATNLQQNHVAAGENIVFISENKKEFLVLFWGIILAGCVAAPVSAIQKGMSYSDDNIIVSNLKYSYSVTKSKILLAGNNDFNKIRKAKIFNSEELFSYSDLLKDTDVEYDKPIINKEDLALIMYTSGSTAKPKGVVISHSNVIGSCIALKKVYNCNSKSCFVNWMELTHIAGLTTMHIAMLCNHTNQVHIDAIDVTRDVSFWIETLYKYKATHTFSPNFGYALIVENEEKIKSLNTNLSSLEMCLTGGEGVSLEISKKLIEILRLQKADKANVVPVYGMTESTIPVVFNCKLDYMQDEVFASVGTPIAGTKVRITDENGNILENGKQGFIELKGPSVMREYYQDIENTNVVFTNDGWYQSGDIGYIKGGELIICGREKDMAIINGVNYACLEIENLLKRVKGVTGYLTCIPYRESSMQTDQIVIFYSTNTPNDIDNHQRISDSMAELMLNYYGVSFSYAIPLKISDFPKLSFGKMNKRKLKELFLSGLIKPLEAIEDNSIEDCNESEMLGVWKSILHTSNLSINDKFYSIGGNSLNSVALVEAINGKFGCKIGLSDLFANPSVREILQYIQ</sequence>
<dbReference type="PANTHER" id="PTHR24096">
    <property type="entry name" value="LONG-CHAIN-FATTY-ACID--COA LIGASE"/>
    <property type="match status" value="1"/>
</dbReference>
<dbReference type="RefSeq" id="WP_039771677.1">
    <property type="nucleotide sequence ID" value="NZ_BJLA01000017.1"/>
</dbReference>
<accession>A0AAV3W3R3</accession>
<dbReference type="GO" id="GO:0031957">
    <property type="term" value="F:very long-chain fatty acid-CoA ligase activity"/>
    <property type="evidence" value="ECO:0007669"/>
    <property type="project" value="TreeGrafter"/>
</dbReference>
<protein>
    <recommendedName>
        <fullName evidence="4">Carrier domain-containing protein</fullName>
    </recommendedName>
</protein>
<dbReference type="PANTHER" id="PTHR24096:SF267">
    <property type="entry name" value="MALONATE--COA LIGASE ACSF3, MITOCHONDRIAL"/>
    <property type="match status" value="1"/>
</dbReference>
<feature type="domain" description="Carrier" evidence="4">
    <location>
        <begin position="560"/>
        <end position="632"/>
    </location>
</feature>
<gene>
    <name evidence="5" type="ORF">CDIOL_39130</name>
</gene>
<evidence type="ECO:0000313" key="6">
    <source>
        <dbReference type="Proteomes" id="UP000325212"/>
    </source>
</evidence>
<dbReference type="Pfam" id="PF00550">
    <property type="entry name" value="PP-binding"/>
    <property type="match status" value="1"/>
</dbReference>
<keyword evidence="3" id="KW-1133">Transmembrane helix</keyword>
<dbReference type="InterPro" id="IPR006162">
    <property type="entry name" value="Ppantetheine_attach_site"/>
</dbReference>
<dbReference type="AlphaFoldDB" id="A0AAV3W3R3"/>
<keyword evidence="3" id="KW-0812">Transmembrane</keyword>
<dbReference type="Gene3D" id="3.40.50.12780">
    <property type="entry name" value="N-terminal domain of ligase-like"/>
    <property type="match status" value="1"/>
</dbReference>
<reference evidence="5 6" key="1">
    <citation type="submission" date="2019-06" db="EMBL/GenBank/DDBJ databases">
        <title>Draft genome sequence of Clostridium diolis DSM 15410.</title>
        <authorList>
            <person name="Kobayashi H."/>
            <person name="Tanizawa Y."/>
            <person name="Tohno M."/>
        </authorList>
    </citation>
    <scope>NUCLEOTIDE SEQUENCE [LARGE SCALE GENOMIC DNA]</scope>
    <source>
        <strain evidence="5 6">DSM 15410</strain>
    </source>
</reference>
<dbReference type="InterPro" id="IPR036736">
    <property type="entry name" value="ACP-like_sf"/>
</dbReference>
<dbReference type="Gene3D" id="1.10.1200.10">
    <property type="entry name" value="ACP-like"/>
    <property type="match status" value="1"/>
</dbReference>
<dbReference type="GO" id="GO:0006633">
    <property type="term" value="P:fatty acid biosynthetic process"/>
    <property type="evidence" value="ECO:0007669"/>
    <property type="project" value="TreeGrafter"/>
</dbReference>
<dbReference type="Pfam" id="PF00501">
    <property type="entry name" value="AMP-binding"/>
    <property type="match status" value="1"/>
</dbReference>
<keyword evidence="1" id="KW-0596">Phosphopantetheine</keyword>
<dbReference type="PROSITE" id="PS50075">
    <property type="entry name" value="CARRIER"/>
    <property type="match status" value="1"/>
</dbReference>
<organism evidence="5 6">
    <name type="scientific">Clostridium diolis</name>
    <dbReference type="NCBI Taxonomy" id="223919"/>
    <lineage>
        <taxon>Bacteria</taxon>
        <taxon>Bacillati</taxon>
        <taxon>Bacillota</taxon>
        <taxon>Clostridia</taxon>
        <taxon>Eubacteriales</taxon>
        <taxon>Clostridiaceae</taxon>
        <taxon>Clostridium</taxon>
    </lineage>
</organism>
<dbReference type="InterPro" id="IPR000873">
    <property type="entry name" value="AMP-dep_synth/lig_dom"/>
</dbReference>
<dbReference type="Gene3D" id="3.30.300.30">
    <property type="match status" value="1"/>
</dbReference>